<proteinExistence type="predicted"/>
<dbReference type="EMBL" id="CAJVPU010055132">
    <property type="protein sequence ID" value="CAG8768084.1"/>
    <property type="molecule type" value="Genomic_DNA"/>
</dbReference>
<evidence type="ECO:0000313" key="2">
    <source>
        <dbReference type="Proteomes" id="UP000789702"/>
    </source>
</evidence>
<reference evidence="1" key="1">
    <citation type="submission" date="2021-06" db="EMBL/GenBank/DDBJ databases">
        <authorList>
            <person name="Kallberg Y."/>
            <person name="Tangrot J."/>
            <person name="Rosling A."/>
        </authorList>
    </citation>
    <scope>NUCLEOTIDE SEQUENCE</scope>
    <source>
        <strain evidence="1">IL203A</strain>
    </source>
</reference>
<dbReference type="Proteomes" id="UP000789702">
    <property type="component" value="Unassembled WGS sequence"/>
</dbReference>
<gene>
    <name evidence="1" type="ORF">DHETER_LOCUS15675</name>
</gene>
<accession>A0ACA9QX43</accession>
<organism evidence="1 2">
    <name type="scientific">Dentiscutata heterogama</name>
    <dbReference type="NCBI Taxonomy" id="1316150"/>
    <lineage>
        <taxon>Eukaryota</taxon>
        <taxon>Fungi</taxon>
        <taxon>Fungi incertae sedis</taxon>
        <taxon>Mucoromycota</taxon>
        <taxon>Glomeromycotina</taxon>
        <taxon>Glomeromycetes</taxon>
        <taxon>Diversisporales</taxon>
        <taxon>Gigasporaceae</taxon>
        <taxon>Dentiscutata</taxon>
    </lineage>
</organism>
<sequence length="124" mass="14713">MDTDATKYRSKVELTESDENINKISENTRNVNKSISQKRVLTPQEIAKTFRIMAYRKCERQVRGRYRRRSLTRAFWFIMFMMLFLSLMGAGIGGQLESVSAWNRWPEFGTLVALFLVMMYVYYK</sequence>
<name>A0ACA9QX43_9GLOM</name>
<comment type="caution">
    <text evidence="1">The sequence shown here is derived from an EMBL/GenBank/DDBJ whole genome shotgun (WGS) entry which is preliminary data.</text>
</comment>
<feature type="non-terminal residue" evidence="1">
    <location>
        <position position="124"/>
    </location>
</feature>
<keyword evidence="2" id="KW-1185">Reference proteome</keyword>
<evidence type="ECO:0000313" key="1">
    <source>
        <dbReference type="EMBL" id="CAG8768084.1"/>
    </source>
</evidence>
<protein>
    <submittedName>
        <fullName evidence="1">9353_t:CDS:1</fullName>
    </submittedName>
</protein>